<dbReference type="PANTHER" id="PTHR43056:SF5">
    <property type="entry name" value="PEPTIDASE S9 PROLYL OLIGOPEPTIDASE CATALYTIC DOMAIN-CONTAINING PROTEIN"/>
    <property type="match status" value="1"/>
</dbReference>
<feature type="domain" description="Peptidase S9 prolyl oligopeptidase catalytic" evidence="1">
    <location>
        <begin position="433"/>
        <end position="638"/>
    </location>
</feature>
<dbReference type="Gene3D" id="2.120.10.30">
    <property type="entry name" value="TolB, C-terminal domain"/>
    <property type="match status" value="1"/>
</dbReference>
<dbReference type="SUPFAM" id="SSF82171">
    <property type="entry name" value="DPP6 N-terminal domain-like"/>
    <property type="match status" value="1"/>
</dbReference>
<dbReference type="GO" id="GO:0008236">
    <property type="term" value="F:serine-type peptidase activity"/>
    <property type="evidence" value="ECO:0007669"/>
    <property type="project" value="InterPro"/>
</dbReference>
<organism evidence="2 3">
    <name type="scientific">Massilia psychrophila</name>
    <dbReference type="NCBI Taxonomy" id="1603353"/>
    <lineage>
        <taxon>Bacteria</taxon>
        <taxon>Pseudomonadati</taxon>
        <taxon>Pseudomonadota</taxon>
        <taxon>Betaproteobacteria</taxon>
        <taxon>Burkholderiales</taxon>
        <taxon>Oxalobacteraceae</taxon>
        <taxon>Telluria group</taxon>
        <taxon>Massilia</taxon>
    </lineage>
</organism>
<dbReference type="InterPro" id="IPR050585">
    <property type="entry name" value="Xaa-Pro_dipeptidyl-ppase/CocE"/>
</dbReference>
<dbReference type="AlphaFoldDB" id="A0A2G8T3I9"/>
<evidence type="ECO:0000313" key="3">
    <source>
        <dbReference type="Proteomes" id="UP000228593"/>
    </source>
</evidence>
<dbReference type="InterPro" id="IPR029058">
    <property type="entry name" value="AB_hydrolase_fold"/>
</dbReference>
<dbReference type="OrthoDB" id="4269629at2"/>
<proteinExistence type="predicted"/>
<gene>
    <name evidence="2" type="ORF">CR103_06590</name>
</gene>
<sequence>MTVSNSKQSATCGAWPSPISAAIVAAGAAPLSQVALDGADVCWLAGRASEGGRTTLLRQRGADVVELTPAPFNVRTRVHEYGGGALLVADGVAYFSNFADNRLYVTSDADTSTAPVALTAEGTRRYADFVLDRARQRLISVCEDHAGAGAGASYPVNTIDAVGLDGVQTVLVAGSDFYAAPRLSPDGSQLAWLSWNHPRMPWQGTELWLADVDAAGSLANARLVAGGVDESVCQPEWSPAGVLHFVLDRSGWWNLYRLAATGAGVAVQPLCQRAAEFGMPHWSFGDSTYGFRSDEEIICTYIENGISRLAQLSCATGKLQPIANPYQEIRHLRVAGSVVAFLGGAPTIPVELARMDLYTGEHEVLARSIRELPDEAGLSVPENISYPTSGNRMAHAFYYPPRNAQYQAAPAAKPPLMVISHGGPTSMATNTLKLATQYWTSRGFAVLDVNYGGSSGFGRAYRDALKGQWGVVDVDDCVAGARYLVQRGTVDADRLVIRGGSAGGLTTLCALTFHDLFKAGASYYGVSDLKGLDQDSHKFESHYNDYLIAPQPEAETLYLLRSPINHADQLKRPMIFFQGLDDKVVPPPQSEVMVNALRTAGVPVAYLTLEGEGHGFRKADSIVRTLEAELYFYRRVLNIEWSDTSGSGPSAPEPLARIAIDNLPETA</sequence>
<dbReference type="InterPro" id="IPR001375">
    <property type="entry name" value="Peptidase_S9_cat"/>
</dbReference>
<comment type="caution">
    <text evidence="2">The sequence shown here is derived from an EMBL/GenBank/DDBJ whole genome shotgun (WGS) entry which is preliminary data.</text>
</comment>
<dbReference type="EMBL" id="PDOB01000007">
    <property type="protein sequence ID" value="PIL40569.1"/>
    <property type="molecule type" value="Genomic_DNA"/>
</dbReference>
<dbReference type="Pfam" id="PF00326">
    <property type="entry name" value="Peptidase_S9"/>
    <property type="match status" value="1"/>
</dbReference>
<accession>A0A2G8T3I9</accession>
<keyword evidence="3" id="KW-1185">Reference proteome</keyword>
<dbReference type="SUPFAM" id="SSF53474">
    <property type="entry name" value="alpha/beta-Hydrolases"/>
    <property type="match status" value="1"/>
</dbReference>
<dbReference type="PANTHER" id="PTHR43056">
    <property type="entry name" value="PEPTIDASE S9 PROLYL OLIGOPEPTIDASE"/>
    <property type="match status" value="1"/>
</dbReference>
<reference evidence="2 3" key="1">
    <citation type="submission" date="2017-10" db="EMBL/GenBank/DDBJ databases">
        <title>Massilia psychrophilum sp. nov., a novel purple-pigmented bacterium isolated from Tianshan glacier, Xinjiang Municipality, China.</title>
        <authorList>
            <person name="Wang H."/>
        </authorList>
    </citation>
    <scope>NUCLEOTIDE SEQUENCE [LARGE SCALE GENOMIC DNA]</scope>
    <source>
        <strain evidence="2 3">JCM 30813</strain>
    </source>
</reference>
<dbReference type="Gene3D" id="3.40.50.1820">
    <property type="entry name" value="alpha/beta hydrolase"/>
    <property type="match status" value="1"/>
</dbReference>
<evidence type="ECO:0000259" key="1">
    <source>
        <dbReference type="Pfam" id="PF00326"/>
    </source>
</evidence>
<dbReference type="RefSeq" id="WP_099915216.1">
    <property type="nucleotide sequence ID" value="NZ_BMHS01000010.1"/>
</dbReference>
<evidence type="ECO:0000313" key="2">
    <source>
        <dbReference type="EMBL" id="PIL40569.1"/>
    </source>
</evidence>
<dbReference type="Proteomes" id="UP000228593">
    <property type="component" value="Unassembled WGS sequence"/>
</dbReference>
<dbReference type="InterPro" id="IPR011042">
    <property type="entry name" value="6-blade_b-propeller_TolB-like"/>
</dbReference>
<name>A0A2G8T3I9_9BURK</name>
<protein>
    <submittedName>
        <fullName evidence="2">Peptidase</fullName>
    </submittedName>
</protein>
<dbReference type="GO" id="GO:0006508">
    <property type="term" value="P:proteolysis"/>
    <property type="evidence" value="ECO:0007669"/>
    <property type="project" value="InterPro"/>
</dbReference>